<reference evidence="2 3" key="1">
    <citation type="submission" date="2020-02" db="EMBL/GenBank/DDBJ databases">
        <title>Genome sequence of strain CCNWXJ40-4.</title>
        <authorList>
            <person name="Gao J."/>
            <person name="Sun J."/>
        </authorList>
    </citation>
    <scope>NUCLEOTIDE SEQUENCE [LARGE SCALE GENOMIC DNA]</scope>
    <source>
        <strain evidence="2 3">CCNWXJ 40-4</strain>
    </source>
</reference>
<gene>
    <name evidence="2" type="ORF">G6N73_24250</name>
</gene>
<sequence length="127" mass="12871">MKRILILAAACAVLAGCTQTPGKGNLAVIGLLPAAGIVKTNDTQVGTVVVAATIPEGAFDLGEVDGTSCKNSLLDPAPTEAKTLIQLKQKAANLGAAGVAAVKYDKGGLSYVTNCWSTVRATGRAFR</sequence>
<feature type="signal peptide" evidence="1">
    <location>
        <begin position="1"/>
        <end position="15"/>
    </location>
</feature>
<keyword evidence="3" id="KW-1185">Reference proteome</keyword>
<dbReference type="EMBL" id="JAAKZF010000046">
    <property type="protein sequence ID" value="NGO54213.1"/>
    <property type="molecule type" value="Genomic_DNA"/>
</dbReference>
<evidence type="ECO:0000256" key="1">
    <source>
        <dbReference type="SAM" id="SignalP"/>
    </source>
</evidence>
<organism evidence="2 3">
    <name type="scientific">Allomesorhizobium camelthorni</name>
    <dbReference type="NCBI Taxonomy" id="475069"/>
    <lineage>
        <taxon>Bacteria</taxon>
        <taxon>Pseudomonadati</taxon>
        <taxon>Pseudomonadota</taxon>
        <taxon>Alphaproteobacteria</taxon>
        <taxon>Hyphomicrobiales</taxon>
        <taxon>Phyllobacteriaceae</taxon>
        <taxon>Allomesorhizobium</taxon>
    </lineage>
</organism>
<dbReference type="PROSITE" id="PS51257">
    <property type="entry name" value="PROKAR_LIPOPROTEIN"/>
    <property type="match status" value="1"/>
</dbReference>
<name>A0A6G4WJ39_9HYPH</name>
<dbReference type="AlphaFoldDB" id="A0A6G4WJ39"/>
<dbReference type="RefSeq" id="WP_165032320.1">
    <property type="nucleotide sequence ID" value="NZ_JAAKZF010000046.1"/>
</dbReference>
<evidence type="ECO:0008006" key="4">
    <source>
        <dbReference type="Google" id="ProtNLM"/>
    </source>
</evidence>
<evidence type="ECO:0000313" key="3">
    <source>
        <dbReference type="Proteomes" id="UP001642900"/>
    </source>
</evidence>
<evidence type="ECO:0000313" key="2">
    <source>
        <dbReference type="EMBL" id="NGO54213.1"/>
    </source>
</evidence>
<dbReference type="Proteomes" id="UP001642900">
    <property type="component" value="Unassembled WGS sequence"/>
</dbReference>
<feature type="chain" id="PRO_5026361158" description="Lipoprotein" evidence="1">
    <location>
        <begin position="16"/>
        <end position="127"/>
    </location>
</feature>
<keyword evidence="1" id="KW-0732">Signal</keyword>
<dbReference type="Gene3D" id="3.30.110.70">
    <property type="entry name" value="Hypothetical protein apc22750. Chain B"/>
    <property type="match status" value="1"/>
</dbReference>
<accession>A0A6G4WJ39</accession>
<protein>
    <recommendedName>
        <fullName evidence="4">Lipoprotein</fullName>
    </recommendedName>
</protein>
<comment type="caution">
    <text evidence="2">The sequence shown here is derived from an EMBL/GenBank/DDBJ whole genome shotgun (WGS) entry which is preliminary data.</text>
</comment>
<proteinExistence type="predicted"/>